<feature type="compositionally biased region" description="Basic and acidic residues" evidence="1">
    <location>
        <begin position="32"/>
        <end position="45"/>
    </location>
</feature>
<gene>
    <name evidence="2" type="ORF">THAOC_01685</name>
</gene>
<keyword evidence="3" id="KW-1185">Reference proteome</keyword>
<accession>K0TQS3</accession>
<feature type="region of interest" description="Disordered" evidence="1">
    <location>
        <begin position="163"/>
        <end position="189"/>
    </location>
</feature>
<feature type="non-terminal residue" evidence="2">
    <location>
        <position position="1"/>
    </location>
</feature>
<feature type="region of interest" description="Disordered" evidence="1">
    <location>
        <begin position="71"/>
        <end position="131"/>
    </location>
</feature>
<proteinExistence type="predicted"/>
<evidence type="ECO:0000256" key="1">
    <source>
        <dbReference type="SAM" id="MobiDB-lite"/>
    </source>
</evidence>
<evidence type="ECO:0000313" key="3">
    <source>
        <dbReference type="Proteomes" id="UP000266841"/>
    </source>
</evidence>
<dbReference type="AlphaFoldDB" id="K0TQS3"/>
<organism evidence="2 3">
    <name type="scientific">Thalassiosira oceanica</name>
    <name type="common">Marine diatom</name>
    <dbReference type="NCBI Taxonomy" id="159749"/>
    <lineage>
        <taxon>Eukaryota</taxon>
        <taxon>Sar</taxon>
        <taxon>Stramenopiles</taxon>
        <taxon>Ochrophyta</taxon>
        <taxon>Bacillariophyta</taxon>
        <taxon>Coscinodiscophyceae</taxon>
        <taxon>Thalassiosirophycidae</taxon>
        <taxon>Thalassiosirales</taxon>
        <taxon>Thalassiosiraceae</taxon>
        <taxon>Thalassiosira</taxon>
    </lineage>
</organism>
<dbReference type="EMBL" id="AGNL01002027">
    <property type="protein sequence ID" value="EJK76547.1"/>
    <property type="molecule type" value="Genomic_DNA"/>
</dbReference>
<protein>
    <submittedName>
        <fullName evidence="2">Uncharacterized protein</fullName>
    </submittedName>
</protein>
<name>K0TQS3_THAOC</name>
<dbReference type="Proteomes" id="UP000266841">
    <property type="component" value="Unassembled WGS sequence"/>
</dbReference>
<reference evidence="2 3" key="1">
    <citation type="journal article" date="2012" name="Genome Biol.">
        <title>Genome and low-iron response of an oceanic diatom adapted to chronic iron limitation.</title>
        <authorList>
            <person name="Lommer M."/>
            <person name="Specht M."/>
            <person name="Roy A.S."/>
            <person name="Kraemer L."/>
            <person name="Andreson R."/>
            <person name="Gutowska M.A."/>
            <person name="Wolf J."/>
            <person name="Bergner S.V."/>
            <person name="Schilhabel M.B."/>
            <person name="Klostermeier U.C."/>
            <person name="Beiko R.G."/>
            <person name="Rosenstiel P."/>
            <person name="Hippler M."/>
            <person name="Laroche J."/>
        </authorList>
    </citation>
    <scope>NUCLEOTIDE SEQUENCE [LARGE SCALE GENOMIC DNA]</scope>
    <source>
        <strain evidence="2 3">CCMP1005</strain>
    </source>
</reference>
<evidence type="ECO:0000313" key="2">
    <source>
        <dbReference type="EMBL" id="EJK76547.1"/>
    </source>
</evidence>
<sequence length="189" mass="19990">TSFEVELSKIRDKVWKAEEQENPLQPRNSRIRLPDTELLRSKGSGEGKVSSESASHHIARLRFELEGADLPRGRSLASSVPPAASQPRGREDVALPCGCRAASDASGAVGTSGAGTGNEDAPGQSRKKEARPRLTLAELVVLRVLASPLDVFDVPFVGFGPSGRGGGWAPGGLRKHARLDRAPGTARNP</sequence>
<feature type="region of interest" description="Disordered" evidence="1">
    <location>
        <begin position="20"/>
        <end position="54"/>
    </location>
</feature>
<comment type="caution">
    <text evidence="2">The sequence shown here is derived from an EMBL/GenBank/DDBJ whole genome shotgun (WGS) entry which is preliminary data.</text>
</comment>